<reference evidence="4" key="1">
    <citation type="submission" date="2020-11" db="EMBL/GenBank/DDBJ databases">
        <title>Sequencing the genomes of 1000 actinobacteria strains.</title>
        <authorList>
            <person name="Klenk H.-P."/>
        </authorList>
    </citation>
    <scope>NUCLEOTIDE SEQUENCE</scope>
    <source>
        <strain evidence="4">DSM 45356</strain>
    </source>
</reference>
<keyword evidence="1" id="KW-0808">Transferase</keyword>
<proteinExistence type="predicted"/>
<dbReference type="RefSeq" id="WP_233472936.1">
    <property type="nucleotide sequence ID" value="NZ_BONS01000012.1"/>
</dbReference>
<dbReference type="PANTHER" id="PTHR43877:SF2">
    <property type="entry name" value="AMINOALKYLPHOSPHONATE N-ACETYLTRANSFERASE-RELATED"/>
    <property type="match status" value="1"/>
</dbReference>
<comment type="caution">
    <text evidence="4">The sequence shown here is derived from an EMBL/GenBank/DDBJ whole genome shotgun (WGS) entry which is preliminary data.</text>
</comment>
<keyword evidence="2" id="KW-0012">Acyltransferase</keyword>
<evidence type="ECO:0000313" key="5">
    <source>
        <dbReference type="Proteomes" id="UP000622552"/>
    </source>
</evidence>
<dbReference type="AlphaFoldDB" id="A0A8J7KLB1"/>
<dbReference type="EMBL" id="JADOUF010000001">
    <property type="protein sequence ID" value="MBG6139129.1"/>
    <property type="molecule type" value="Genomic_DNA"/>
</dbReference>
<feature type="domain" description="N-acetyltransferase" evidence="3">
    <location>
        <begin position="1"/>
        <end position="160"/>
    </location>
</feature>
<dbReference type="GO" id="GO:0016747">
    <property type="term" value="F:acyltransferase activity, transferring groups other than amino-acyl groups"/>
    <property type="evidence" value="ECO:0007669"/>
    <property type="project" value="InterPro"/>
</dbReference>
<evidence type="ECO:0000259" key="3">
    <source>
        <dbReference type="PROSITE" id="PS51186"/>
    </source>
</evidence>
<dbReference type="Gene3D" id="3.40.630.30">
    <property type="match status" value="1"/>
</dbReference>
<dbReference type="InterPro" id="IPR000182">
    <property type="entry name" value="GNAT_dom"/>
</dbReference>
<name>A0A8J7KLB1_9ACTN</name>
<evidence type="ECO:0000313" key="4">
    <source>
        <dbReference type="EMBL" id="MBG6139129.1"/>
    </source>
</evidence>
<protein>
    <submittedName>
        <fullName evidence="4">Putative GNAT family acetyltransferase</fullName>
    </submittedName>
</protein>
<sequence length="173" mass="18299">MIIRRATMADTAHLRALRIEALADAPLAFATKLDEALSRPNETWVEATARGAAGVEQVQFVAEVDGRIVGSSIGLARDDHTYVIGVYIQPAHRGRGLLGGIIGALAHWSVACGRPELRLDVTSAAAQRAYQKMGFVETGRGPGFTPLSTWSKVFMALPLPCAAVADGPGGHAR</sequence>
<accession>A0A8J7KLB1</accession>
<keyword evidence="5" id="KW-1185">Reference proteome</keyword>
<evidence type="ECO:0000256" key="1">
    <source>
        <dbReference type="ARBA" id="ARBA00022679"/>
    </source>
</evidence>
<dbReference type="InterPro" id="IPR050832">
    <property type="entry name" value="Bact_Acetyltransf"/>
</dbReference>
<dbReference type="InterPro" id="IPR016181">
    <property type="entry name" value="Acyl_CoA_acyltransferase"/>
</dbReference>
<gene>
    <name evidence="4" type="ORF">IW245_005323</name>
</gene>
<dbReference type="PANTHER" id="PTHR43877">
    <property type="entry name" value="AMINOALKYLPHOSPHONATE N-ACETYLTRANSFERASE-RELATED-RELATED"/>
    <property type="match status" value="1"/>
</dbReference>
<organism evidence="4 5">
    <name type="scientific">Longispora fulva</name>
    <dbReference type="NCBI Taxonomy" id="619741"/>
    <lineage>
        <taxon>Bacteria</taxon>
        <taxon>Bacillati</taxon>
        <taxon>Actinomycetota</taxon>
        <taxon>Actinomycetes</taxon>
        <taxon>Micromonosporales</taxon>
        <taxon>Micromonosporaceae</taxon>
        <taxon>Longispora</taxon>
    </lineage>
</organism>
<dbReference type="Pfam" id="PF00583">
    <property type="entry name" value="Acetyltransf_1"/>
    <property type="match status" value="1"/>
</dbReference>
<dbReference type="Proteomes" id="UP000622552">
    <property type="component" value="Unassembled WGS sequence"/>
</dbReference>
<evidence type="ECO:0000256" key="2">
    <source>
        <dbReference type="ARBA" id="ARBA00023315"/>
    </source>
</evidence>
<dbReference type="PROSITE" id="PS51186">
    <property type="entry name" value="GNAT"/>
    <property type="match status" value="1"/>
</dbReference>
<dbReference type="SUPFAM" id="SSF55729">
    <property type="entry name" value="Acyl-CoA N-acyltransferases (Nat)"/>
    <property type="match status" value="1"/>
</dbReference>